<dbReference type="HAMAP" id="MF_01457">
    <property type="entry name" value="YcgR"/>
    <property type="match status" value="1"/>
</dbReference>
<protein>
    <recommendedName>
        <fullName evidence="4">Flagellar brake protein YcgR</fullName>
    </recommendedName>
    <alternativeName>
        <fullName evidence="4">Cyclic di-GMP binding protein YcgR</fullName>
    </alternativeName>
</protein>
<dbReference type="EMBL" id="JABZMI010000161">
    <property type="protein sequence ID" value="MBF1165166.1"/>
    <property type="molecule type" value="Genomic_DNA"/>
</dbReference>
<dbReference type="AlphaFoldDB" id="A0A930FZI0"/>
<evidence type="ECO:0000256" key="2">
    <source>
        <dbReference type="ARBA" id="ARBA00022741"/>
    </source>
</evidence>
<accession>A0A930FZI0</accession>
<dbReference type="Pfam" id="PF07317">
    <property type="entry name" value="PilZN"/>
    <property type="match status" value="1"/>
</dbReference>
<name>A0A930FZI0_9RHOO</name>
<dbReference type="Proteomes" id="UP000718593">
    <property type="component" value="Unassembled WGS sequence"/>
</dbReference>
<dbReference type="RefSeq" id="WP_274738017.1">
    <property type="nucleotide sequence ID" value="NZ_JARBJQ010000004.1"/>
</dbReference>
<feature type="domain" description="Type III secretion system flagellar brake protein YcgR PilZN" evidence="6">
    <location>
        <begin position="16"/>
        <end position="122"/>
    </location>
</feature>
<comment type="caution">
    <text evidence="7">The sequence shown here is derived from an EMBL/GenBank/DDBJ whole genome shotgun (WGS) entry which is preliminary data.</text>
</comment>
<evidence type="ECO:0000256" key="4">
    <source>
        <dbReference type="HAMAP-Rule" id="MF_01457"/>
    </source>
</evidence>
<keyword evidence="2 4" id="KW-0547">Nucleotide-binding</keyword>
<dbReference type="GO" id="GO:0071945">
    <property type="term" value="P:regulation of bacterial-type flagellum-dependent cell motility by regulation of motor speed"/>
    <property type="evidence" value="ECO:0007669"/>
    <property type="project" value="UniProtKB-UniRule"/>
</dbReference>
<evidence type="ECO:0000313" key="8">
    <source>
        <dbReference type="Proteomes" id="UP000718593"/>
    </source>
</evidence>
<evidence type="ECO:0000313" key="7">
    <source>
        <dbReference type="EMBL" id="MBF1165166.1"/>
    </source>
</evidence>
<comment type="function">
    <text evidence="4">Acts as a flagellar brake, regulating swimming and swarming in a bis-(3'-5') cyclic diguanylic acid (c-di-GMP)-dependent manner. Binds 1 c-di-GMP dimer per subunit. Increasing levels of c-di-GMP lead to decreased motility.</text>
</comment>
<sequence>MSQFDQMSDAEIDDRFRISGGKPVAFLLAGYAKAREPFSVHFLHGEEMFLTTLLDVQVDQKRLVFDCSGSQEANRRILAAEKVSFSGRPGGVPVQFSSGAVSETTFEGGKALAVALPEYVVRLQRREYFRIETPRVNPLILFARMPDGGLLKLPAHDISVSGIGLDAPELPAGLEVGLVLPNCHFALPGESRELFFSATVRNFHQHTSRSGAVFWRIGLQFRDLPLGDENRIQRYITQIERGRQLA</sequence>
<dbReference type="GO" id="GO:0009425">
    <property type="term" value="C:bacterial-type flagellum basal body"/>
    <property type="evidence" value="ECO:0007669"/>
    <property type="project" value="UniProtKB-SubCell"/>
</dbReference>
<feature type="domain" description="PilZ" evidence="5">
    <location>
        <begin position="124"/>
        <end position="238"/>
    </location>
</feature>
<comment type="subunit">
    <text evidence="4">Monomer. Interacts with the flagellar basal bodies.</text>
</comment>
<dbReference type="InterPro" id="IPR009926">
    <property type="entry name" value="T3SS_YcgR_PilZN"/>
</dbReference>
<evidence type="ECO:0000259" key="5">
    <source>
        <dbReference type="Pfam" id="PF07238"/>
    </source>
</evidence>
<dbReference type="InterPro" id="IPR009875">
    <property type="entry name" value="PilZ_domain"/>
</dbReference>
<dbReference type="GO" id="GO:0071973">
    <property type="term" value="P:bacterial-type flagellum-dependent cell motility"/>
    <property type="evidence" value="ECO:0007669"/>
    <property type="project" value="UniProtKB-UniRule"/>
</dbReference>
<keyword evidence="7" id="KW-0966">Cell projection</keyword>
<evidence type="ECO:0000256" key="1">
    <source>
        <dbReference type="ARBA" id="ARBA00022636"/>
    </source>
</evidence>
<keyword evidence="1 4" id="KW-0973">c-di-GMP</keyword>
<proteinExistence type="inferred from homology"/>
<organism evidence="7 8">
    <name type="scientific">Dechloromonas agitata</name>
    <dbReference type="NCBI Taxonomy" id="73030"/>
    <lineage>
        <taxon>Bacteria</taxon>
        <taxon>Pseudomonadati</taxon>
        <taxon>Pseudomonadota</taxon>
        <taxon>Betaproteobacteria</taxon>
        <taxon>Rhodocyclales</taxon>
        <taxon>Azonexaceae</taxon>
        <taxon>Dechloromonas</taxon>
    </lineage>
</organism>
<reference evidence="7" key="1">
    <citation type="submission" date="2020-04" db="EMBL/GenBank/DDBJ databases">
        <title>Deep metagenomics examines the oral microbiome during advanced dental caries in children, revealing novel taxa and co-occurrences with host molecules.</title>
        <authorList>
            <person name="Baker J.L."/>
            <person name="Morton J.T."/>
            <person name="Dinis M."/>
            <person name="Alvarez R."/>
            <person name="Tran N.C."/>
            <person name="Knight R."/>
            <person name="Edlund A."/>
        </authorList>
    </citation>
    <scope>NUCLEOTIDE SEQUENCE</scope>
    <source>
        <strain evidence="7">JCVI_32_bin.24</strain>
    </source>
</reference>
<dbReference type="Gene3D" id="2.40.10.220">
    <property type="entry name" value="predicted glycosyltransferase like domains"/>
    <property type="match status" value="1"/>
</dbReference>
<comment type="similarity">
    <text evidence="4">Belongs to the YcgR family.</text>
</comment>
<dbReference type="InterPro" id="IPR012349">
    <property type="entry name" value="Split_barrel_FMN-bd"/>
</dbReference>
<evidence type="ECO:0000256" key="3">
    <source>
        <dbReference type="ARBA" id="ARBA00023143"/>
    </source>
</evidence>
<keyword evidence="7" id="KW-0969">Cilium</keyword>
<keyword evidence="7" id="KW-0282">Flagellum</keyword>
<comment type="subcellular location">
    <subcellularLocation>
        <location evidence="4">Bacterial flagellum basal body</location>
    </subcellularLocation>
</comment>
<keyword evidence="3 4" id="KW-0975">Bacterial flagellum</keyword>
<dbReference type="InterPro" id="IPR023787">
    <property type="entry name" value="T3SS_YcgR"/>
</dbReference>
<dbReference type="GO" id="GO:0035438">
    <property type="term" value="F:cyclic-di-GMP binding"/>
    <property type="evidence" value="ECO:0007669"/>
    <property type="project" value="UniProtKB-UniRule"/>
</dbReference>
<dbReference type="Gene3D" id="2.30.110.10">
    <property type="entry name" value="Electron Transport, Fmn-binding Protein, Chain A"/>
    <property type="match status" value="1"/>
</dbReference>
<gene>
    <name evidence="4" type="primary">ycgR</name>
    <name evidence="7" type="ORF">HXL68_09000</name>
</gene>
<evidence type="ECO:0000259" key="6">
    <source>
        <dbReference type="Pfam" id="PF07317"/>
    </source>
</evidence>
<dbReference type="Pfam" id="PF07238">
    <property type="entry name" value="PilZ"/>
    <property type="match status" value="1"/>
</dbReference>